<keyword evidence="7" id="KW-1185">Reference proteome</keyword>
<feature type="transmembrane region" description="Helical" evidence="4">
    <location>
        <begin position="108"/>
        <end position="133"/>
    </location>
</feature>
<dbReference type="InterPro" id="IPR050327">
    <property type="entry name" value="Proton-linked_MCT"/>
</dbReference>
<evidence type="ECO:0000313" key="6">
    <source>
        <dbReference type="EMBL" id="MBP2234458.1"/>
    </source>
</evidence>
<keyword evidence="1 4" id="KW-0812">Transmembrane</keyword>
<feature type="transmembrane region" description="Helical" evidence="4">
    <location>
        <begin position="289"/>
        <end position="306"/>
    </location>
</feature>
<feature type="domain" description="Major facilitator superfamily (MFS) profile" evidence="5">
    <location>
        <begin position="13"/>
        <end position="401"/>
    </location>
</feature>
<dbReference type="Proteomes" id="UP000730739">
    <property type="component" value="Unassembled WGS sequence"/>
</dbReference>
<protein>
    <submittedName>
        <fullName evidence="6">MFS family permease</fullName>
    </submittedName>
</protein>
<accession>A0ABS4QUX7</accession>
<dbReference type="RefSeq" id="WP_209600688.1">
    <property type="nucleotide sequence ID" value="NZ_JAGILA010000001.1"/>
</dbReference>
<dbReference type="Pfam" id="PF07690">
    <property type="entry name" value="MFS_1"/>
    <property type="match status" value="1"/>
</dbReference>
<gene>
    <name evidence="6" type="ORF">J2Z31_000948</name>
</gene>
<feature type="transmembrane region" description="Helical" evidence="4">
    <location>
        <begin position="312"/>
        <end position="333"/>
    </location>
</feature>
<proteinExistence type="predicted"/>
<feature type="transmembrane region" description="Helical" evidence="4">
    <location>
        <begin position="172"/>
        <end position="190"/>
    </location>
</feature>
<feature type="transmembrane region" description="Helical" evidence="4">
    <location>
        <begin position="82"/>
        <end position="102"/>
    </location>
</feature>
<evidence type="ECO:0000313" key="7">
    <source>
        <dbReference type="Proteomes" id="UP000730739"/>
    </source>
</evidence>
<feature type="transmembrane region" description="Helical" evidence="4">
    <location>
        <begin position="223"/>
        <end position="241"/>
    </location>
</feature>
<feature type="transmembrane region" description="Helical" evidence="4">
    <location>
        <begin position="47"/>
        <end position="70"/>
    </location>
</feature>
<keyword evidence="3 4" id="KW-0472">Membrane</keyword>
<dbReference type="InterPro" id="IPR036259">
    <property type="entry name" value="MFS_trans_sf"/>
</dbReference>
<evidence type="ECO:0000256" key="1">
    <source>
        <dbReference type="ARBA" id="ARBA00022692"/>
    </source>
</evidence>
<evidence type="ECO:0000256" key="2">
    <source>
        <dbReference type="ARBA" id="ARBA00022989"/>
    </source>
</evidence>
<dbReference type="PROSITE" id="PS50850">
    <property type="entry name" value="MFS"/>
    <property type="match status" value="1"/>
</dbReference>
<feature type="transmembrane region" description="Helical" evidence="4">
    <location>
        <begin position="247"/>
        <end position="268"/>
    </location>
</feature>
<dbReference type="InterPro" id="IPR020846">
    <property type="entry name" value="MFS_dom"/>
</dbReference>
<dbReference type="EMBL" id="JAGILA010000001">
    <property type="protein sequence ID" value="MBP2234458.1"/>
    <property type="molecule type" value="Genomic_DNA"/>
</dbReference>
<feature type="transmembrane region" description="Helical" evidence="4">
    <location>
        <begin position="140"/>
        <end position="166"/>
    </location>
</feature>
<feature type="transmembrane region" description="Helical" evidence="4">
    <location>
        <begin position="12"/>
        <end position="41"/>
    </location>
</feature>
<organism evidence="6 7">
    <name type="scientific">Sinorhizobium kostiense</name>
    <dbReference type="NCBI Taxonomy" id="76747"/>
    <lineage>
        <taxon>Bacteria</taxon>
        <taxon>Pseudomonadati</taxon>
        <taxon>Pseudomonadota</taxon>
        <taxon>Alphaproteobacteria</taxon>
        <taxon>Hyphomicrobiales</taxon>
        <taxon>Rhizobiaceae</taxon>
        <taxon>Sinorhizobium/Ensifer group</taxon>
        <taxon>Sinorhizobium</taxon>
    </lineage>
</organism>
<sequence length="415" mass="43203">MSHAQTEVQNPYRWVIVAAGGLLGCVAIGAMFSLPVFLLPISRDTGWSVTGVSSAMTIGFVALALASMVWGTLSDRIGPRRVVLGGSVLLAVALALASRATTVIEFQLVFGLAVGAATAAIFAPMMACVTGWFETHRSLAVSLVSAGMGMAPMTMSPFAAWLVTIYDWRTSLLLIAAVAAVLMIPVSLLVRRPPALEGNGGGPLSGEPQDAMSMGQALRSPQFVILLLTNFFCCATHSGPIFHTVSYAITCGIPMIAAVSIYSVEGLAGMGGRVAFGLLGDRLGAKRTLVGGLLLQAFAVLAYVFVSQLGGFYAVAALTGFVYAGVMPLYAVLARENFPLRMMGTVIGGTAMAGSLGMAIGPLVGGLIYDTLDSYRWLYIGAWGIGIGAFLIATTFRPFPTQEAVPVAAPPLRPV</sequence>
<dbReference type="PANTHER" id="PTHR11360:SF290">
    <property type="entry name" value="MONOCARBOXYLATE MFS PERMEASE"/>
    <property type="match status" value="1"/>
</dbReference>
<evidence type="ECO:0000256" key="4">
    <source>
        <dbReference type="SAM" id="Phobius"/>
    </source>
</evidence>
<dbReference type="Gene3D" id="1.20.1250.20">
    <property type="entry name" value="MFS general substrate transporter like domains"/>
    <property type="match status" value="2"/>
</dbReference>
<dbReference type="PANTHER" id="PTHR11360">
    <property type="entry name" value="MONOCARBOXYLATE TRANSPORTER"/>
    <property type="match status" value="1"/>
</dbReference>
<dbReference type="InterPro" id="IPR011701">
    <property type="entry name" value="MFS"/>
</dbReference>
<reference evidence="6 7" key="1">
    <citation type="submission" date="2021-03" db="EMBL/GenBank/DDBJ databases">
        <title>Genomic Encyclopedia of Type Strains, Phase IV (KMG-IV): sequencing the most valuable type-strain genomes for metagenomic binning, comparative biology and taxonomic classification.</title>
        <authorList>
            <person name="Goeker M."/>
        </authorList>
    </citation>
    <scope>NUCLEOTIDE SEQUENCE [LARGE SCALE GENOMIC DNA]</scope>
    <source>
        <strain evidence="6 7">DSM 13372</strain>
    </source>
</reference>
<dbReference type="SUPFAM" id="SSF103473">
    <property type="entry name" value="MFS general substrate transporter"/>
    <property type="match status" value="1"/>
</dbReference>
<keyword evidence="2 4" id="KW-1133">Transmembrane helix</keyword>
<evidence type="ECO:0000256" key="3">
    <source>
        <dbReference type="ARBA" id="ARBA00023136"/>
    </source>
</evidence>
<feature type="transmembrane region" description="Helical" evidence="4">
    <location>
        <begin position="375"/>
        <end position="393"/>
    </location>
</feature>
<dbReference type="CDD" id="cd17355">
    <property type="entry name" value="MFS_YcxA_like"/>
    <property type="match status" value="1"/>
</dbReference>
<name>A0ABS4QUX7_9HYPH</name>
<evidence type="ECO:0000259" key="5">
    <source>
        <dbReference type="PROSITE" id="PS50850"/>
    </source>
</evidence>
<feature type="transmembrane region" description="Helical" evidence="4">
    <location>
        <begin position="345"/>
        <end position="369"/>
    </location>
</feature>
<comment type="caution">
    <text evidence="6">The sequence shown here is derived from an EMBL/GenBank/DDBJ whole genome shotgun (WGS) entry which is preliminary data.</text>
</comment>